<evidence type="ECO:0000313" key="2">
    <source>
        <dbReference type="Proteomes" id="UP000176939"/>
    </source>
</evidence>
<name>A0A1F7X1R8_9BACT</name>
<gene>
    <name evidence="1" type="ORF">A2Z67_00960</name>
</gene>
<dbReference type="AlphaFoldDB" id="A0A1F7X1R8"/>
<comment type="caution">
    <text evidence="1">The sequence shown here is derived from an EMBL/GenBank/DDBJ whole genome shotgun (WGS) entry which is preliminary data.</text>
</comment>
<reference evidence="1 2" key="1">
    <citation type="journal article" date="2016" name="Nat. Commun.">
        <title>Thousands of microbial genomes shed light on interconnected biogeochemical processes in an aquifer system.</title>
        <authorList>
            <person name="Anantharaman K."/>
            <person name="Brown C.T."/>
            <person name="Hug L.A."/>
            <person name="Sharon I."/>
            <person name="Castelle C.J."/>
            <person name="Probst A.J."/>
            <person name="Thomas B.C."/>
            <person name="Singh A."/>
            <person name="Wilkins M.J."/>
            <person name="Karaoz U."/>
            <person name="Brodie E.L."/>
            <person name="Williams K.H."/>
            <person name="Hubbard S.S."/>
            <person name="Banfield J.F."/>
        </authorList>
    </citation>
    <scope>NUCLEOTIDE SEQUENCE [LARGE SCALE GENOMIC DNA]</scope>
</reference>
<organism evidence="1 2">
    <name type="scientific">Candidatus Woesebacteria bacterium RBG_13_36_22</name>
    <dbReference type="NCBI Taxonomy" id="1802478"/>
    <lineage>
        <taxon>Bacteria</taxon>
        <taxon>Candidatus Woeseibacteriota</taxon>
    </lineage>
</organism>
<accession>A0A1F7X1R8</accession>
<protein>
    <submittedName>
        <fullName evidence="1">Uncharacterized protein</fullName>
    </submittedName>
</protein>
<dbReference type="EMBL" id="MGFQ01000053">
    <property type="protein sequence ID" value="OGM08255.1"/>
    <property type="molecule type" value="Genomic_DNA"/>
</dbReference>
<evidence type="ECO:0000313" key="1">
    <source>
        <dbReference type="EMBL" id="OGM08255.1"/>
    </source>
</evidence>
<sequence length="182" mass="20364">MEEQEQFVEAINAEIVEEEEKPGVPAVVSAIIPKKKGKLSLKYRTIAEYAARGYSVELIAERIGITKGKVYNILETNELVWEEINRILTNIFADGDRMIANLRIKALKKLDDQLDSLNGDLRDKAIEKILKCSDYSKGDLKGAVIQFFGPGGKSEASGIQSIDDIILQKRKERGLLEGKKKE</sequence>
<proteinExistence type="predicted"/>
<dbReference type="Proteomes" id="UP000176939">
    <property type="component" value="Unassembled WGS sequence"/>
</dbReference>